<gene>
    <name evidence="3" type="ORF">pipiens_008016</name>
</gene>
<sequence length="144" mass="17194">MFTTLKLLMLLLFLAAVLGYPQALPGDEDGQPQHPHHHPPEKKDREELDSTDNTPPEVELVDTSQQPGKEPVVPRIFNTPPELEANLQPKFGPILPEDVKLPPTEELVRSQRQIYSYYYPYYYYYPRYRWNPYYSYYYWWLLEL</sequence>
<comment type="caution">
    <text evidence="3">The sequence shown here is derived from an EMBL/GenBank/DDBJ whole genome shotgun (WGS) entry which is preliminary data.</text>
</comment>
<feature type="chain" id="PRO_5044826145" evidence="2">
    <location>
        <begin position="20"/>
        <end position="144"/>
    </location>
</feature>
<reference evidence="3 4" key="1">
    <citation type="submission" date="2024-05" db="EMBL/GenBank/DDBJ databases">
        <title>Culex pipiens pipiens assembly and annotation.</title>
        <authorList>
            <person name="Alout H."/>
            <person name="Durand T."/>
        </authorList>
    </citation>
    <scope>NUCLEOTIDE SEQUENCE [LARGE SCALE GENOMIC DNA]</scope>
    <source>
        <strain evidence="3">HA-2024</strain>
        <tissue evidence="3">Whole body</tissue>
    </source>
</reference>
<feature type="region of interest" description="Disordered" evidence="1">
    <location>
        <begin position="25"/>
        <end position="75"/>
    </location>
</feature>
<feature type="signal peptide" evidence="2">
    <location>
        <begin position="1"/>
        <end position="19"/>
    </location>
</feature>
<evidence type="ECO:0000256" key="1">
    <source>
        <dbReference type="SAM" id="MobiDB-lite"/>
    </source>
</evidence>
<evidence type="ECO:0000256" key="2">
    <source>
        <dbReference type="SAM" id="SignalP"/>
    </source>
</evidence>
<name>A0ABD1DJ48_CULPP</name>
<keyword evidence="4" id="KW-1185">Reference proteome</keyword>
<protein>
    <submittedName>
        <fullName evidence="3">Uncharacterized protein</fullName>
    </submittedName>
</protein>
<organism evidence="3 4">
    <name type="scientific">Culex pipiens pipiens</name>
    <name type="common">Northern house mosquito</name>
    <dbReference type="NCBI Taxonomy" id="38569"/>
    <lineage>
        <taxon>Eukaryota</taxon>
        <taxon>Metazoa</taxon>
        <taxon>Ecdysozoa</taxon>
        <taxon>Arthropoda</taxon>
        <taxon>Hexapoda</taxon>
        <taxon>Insecta</taxon>
        <taxon>Pterygota</taxon>
        <taxon>Neoptera</taxon>
        <taxon>Endopterygota</taxon>
        <taxon>Diptera</taxon>
        <taxon>Nematocera</taxon>
        <taxon>Culicoidea</taxon>
        <taxon>Culicidae</taxon>
        <taxon>Culicinae</taxon>
        <taxon>Culicini</taxon>
        <taxon>Culex</taxon>
        <taxon>Culex</taxon>
    </lineage>
</organism>
<dbReference type="EMBL" id="JBEHCU010005481">
    <property type="protein sequence ID" value="KAL1399668.1"/>
    <property type="molecule type" value="Genomic_DNA"/>
</dbReference>
<accession>A0ABD1DJ48</accession>
<dbReference type="AlphaFoldDB" id="A0ABD1DJ48"/>
<keyword evidence="2" id="KW-0732">Signal</keyword>
<evidence type="ECO:0000313" key="4">
    <source>
        <dbReference type="Proteomes" id="UP001562425"/>
    </source>
</evidence>
<dbReference type="Proteomes" id="UP001562425">
    <property type="component" value="Unassembled WGS sequence"/>
</dbReference>
<evidence type="ECO:0000313" key="3">
    <source>
        <dbReference type="EMBL" id="KAL1399668.1"/>
    </source>
</evidence>
<proteinExistence type="predicted"/>